<sequence>MESDPAETLRVQTPGANKQKSINLLNAINAAPTPAAEATALKAAEDFAAQNVLSVVPYAMAQRTEIWSKNVHGYTADQYSARTALKTTWVSK</sequence>
<dbReference type="AlphaFoldDB" id="A0A563E8A5"/>
<evidence type="ECO:0000313" key="2">
    <source>
        <dbReference type="Proteomes" id="UP000320244"/>
    </source>
</evidence>
<evidence type="ECO:0000313" key="1">
    <source>
        <dbReference type="EMBL" id="TWP38483.1"/>
    </source>
</evidence>
<comment type="caution">
    <text evidence="1">The sequence shown here is derived from an EMBL/GenBank/DDBJ whole genome shotgun (WGS) entry which is preliminary data.</text>
</comment>
<reference evidence="1 2" key="1">
    <citation type="submission" date="2019-05" db="EMBL/GenBank/DDBJ databases">
        <authorList>
            <person name="Lee S.D."/>
        </authorList>
    </citation>
    <scope>NUCLEOTIDE SEQUENCE [LARGE SCALE GENOMIC DNA]</scope>
    <source>
        <strain evidence="1 2">C5-26</strain>
    </source>
</reference>
<proteinExistence type="predicted"/>
<dbReference type="Proteomes" id="UP000320244">
    <property type="component" value="Unassembled WGS sequence"/>
</dbReference>
<keyword evidence="2" id="KW-1185">Reference proteome</keyword>
<organism evidence="1 2">
    <name type="scientific">Leekyejoonella antrihumi</name>
    <dbReference type="NCBI Taxonomy" id="1660198"/>
    <lineage>
        <taxon>Bacteria</taxon>
        <taxon>Bacillati</taxon>
        <taxon>Actinomycetota</taxon>
        <taxon>Actinomycetes</taxon>
        <taxon>Micrococcales</taxon>
        <taxon>Dermacoccaceae</taxon>
        <taxon>Leekyejoonella</taxon>
    </lineage>
</organism>
<gene>
    <name evidence="1" type="ORF">FGL98_01400</name>
</gene>
<dbReference type="RefSeq" id="WP_146314883.1">
    <property type="nucleotide sequence ID" value="NZ_VCQV01000002.1"/>
</dbReference>
<reference evidence="1 2" key="2">
    <citation type="submission" date="2019-08" db="EMBL/GenBank/DDBJ databases">
        <title>Jejuicoccus antrihumi gen. nov., sp. nov., a new member of the family Dermacoccaceae isolated from a cave.</title>
        <authorList>
            <person name="Schumann P."/>
            <person name="Kim I.S."/>
        </authorList>
    </citation>
    <scope>NUCLEOTIDE SEQUENCE [LARGE SCALE GENOMIC DNA]</scope>
    <source>
        <strain evidence="1 2">C5-26</strain>
    </source>
</reference>
<protein>
    <submittedName>
        <fullName evidence="1">Uncharacterized protein</fullName>
    </submittedName>
</protein>
<name>A0A563E8A5_9MICO</name>
<accession>A0A563E8A5</accession>
<dbReference type="EMBL" id="VCQV01000002">
    <property type="protein sequence ID" value="TWP38483.1"/>
    <property type="molecule type" value="Genomic_DNA"/>
</dbReference>